<comment type="caution">
    <text evidence="1">The sequence shown here is derived from an EMBL/GenBank/DDBJ whole genome shotgun (WGS) entry which is preliminary data.</text>
</comment>
<dbReference type="AlphaFoldDB" id="A0A430AQF8"/>
<protein>
    <submittedName>
        <fullName evidence="1">Uncharacterized protein</fullName>
    </submittedName>
</protein>
<accession>A0A430AQF8</accession>
<name>A0A430AQF8_9ENTE</name>
<dbReference type="RefSeq" id="WP_126796164.1">
    <property type="nucleotide sequence ID" value="NZ_CP060721.1"/>
</dbReference>
<gene>
    <name evidence="1" type="ORF">CBF28_13670</name>
</gene>
<evidence type="ECO:0000313" key="1">
    <source>
        <dbReference type="EMBL" id="RSU10361.1"/>
    </source>
</evidence>
<sequence>MAYQLEHDKSLNAIKPFKYIEKNEVLTGISMWLRFAPKFNDKESNPQMKIDNQFFSYNQLVKVGFDNETKQFSFSNKTEIEYEVVSYSKAVAEKEESELTKKLNKLVGFEVPMSYDTPIEKEEFDFIINNYGSLFENDNSLQTLGICWHEL</sequence>
<dbReference type="EMBL" id="NGKB01000018">
    <property type="protein sequence ID" value="RSU10361.1"/>
    <property type="molecule type" value="Genomic_DNA"/>
</dbReference>
<reference evidence="1 2" key="1">
    <citation type="submission" date="2017-05" db="EMBL/GenBank/DDBJ databases">
        <title>Vagococcus spp. assemblies.</title>
        <authorList>
            <person name="Gulvik C.A."/>
        </authorList>
    </citation>
    <scope>NUCLEOTIDE SEQUENCE [LARGE SCALE GENOMIC DNA]</scope>
    <source>
        <strain evidence="1 2">SS1714</strain>
    </source>
</reference>
<dbReference type="GeneID" id="95582118"/>
<proteinExistence type="predicted"/>
<evidence type="ECO:0000313" key="2">
    <source>
        <dbReference type="Proteomes" id="UP000288028"/>
    </source>
</evidence>
<organism evidence="1 2">
    <name type="scientific">Vagococcus carniphilus</name>
    <dbReference type="NCBI Taxonomy" id="218144"/>
    <lineage>
        <taxon>Bacteria</taxon>
        <taxon>Bacillati</taxon>
        <taxon>Bacillota</taxon>
        <taxon>Bacilli</taxon>
        <taxon>Lactobacillales</taxon>
        <taxon>Enterococcaceae</taxon>
        <taxon>Vagococcus</taxon>
    </lineage>
</organism>
<dbReference type="Proteomes" id="UP000288028">
    <property type="component" value="Unassembled WGS sequence"/>
</dbReference>
<keyword evidence="2" id="KW-1185">Reference proteome</keyword>